<feature type="signal peptide" evidence="1">
    <location>
        <begin position="1"/>
        <end position="22"/>
    </location>
</feature>
<dbReference type="SMART" id="SM00452">
    <property type="entry name" value="STI"/>
    <property type="match status" value="2"/>
</dbReference>
<evidence type="ECO:0000313" key="3">
    <source>
        <dbReference type="Proteomes" id="UP000289738"/>
    </source>
</evidence>
<dbReference type="Pfam" id="PF00197">
    <property type="entry name" value="Kunitz_legume"/>
    <property type="match status" value="2"/>
</dbReference>
<proteinExistence type="predicted"/>
<organism evidence="2 3">
    <name type="scientific">Arachis hypogaea</name>
    <name type="common">Peanut</name>
    <dbReference type="NCBI Taxonomy" id="3818"/>
    <lineage>
        <taxon>Eukaryota</taxon>
        <taxon>Viridiplantae</taxon>
        <taxon>Streptophyta</taxon>
        <taxon>Embryophyta</taxon>
        <taxon>Tracheophyta</taxon>
        <taxon>Spermatophyta</taxon>
        <taxon>Magnoliopsida</taxon>
        <taxon>eudicotyledons</taxon>
        <taxon>Gunneridae</taxon>
        <taxon>Pentapetalae</taxon>
        <taxon>rosids</taxon>
        <taxon>fabids</taxon>
        <taxon>Fabales</taxon>
        <taxon>Fabaceae</taxon>
        <taxon>Papilionoideae</taxon>
        <taxon>50 kb inversion clade</taxon>
        <taxon>dalbergioids sensu lato</taxon>
        <taxon>Dalbergieae</taxon>
        <taxon>Pterocarpus clade</taxon>
        <taxon>Arachis</taxon>
    </lineage>
</organism>
<feature type="chain" id="PRO_5019340054" description="Miraculin" evidence="1">
    <location>
        <begin position="23"/>
        <end position="426"/>
    </location>
</feature>
<protein>
    <recommendedName>
        <fullName evidence="4">Miraculin</fullName>
    </recommendedName>
</protein>
<dbReference type="STRING" id="3818.A0A444YYM7"/>
<evidence type="ECO:0008006" key="4">
    <source>
        <dbReference type="Google" id="ProtNLM"/>
    </source>
</evidence>
<comment type="caution">
    <text evidence="2">The sequence shown here is derived from an EMBL/GenBank/DDBJ whole genome shotgun (WGS) entry which is preliminary data.</text>
</comment>
<dbReference type="InterPro" id="IPR002160">
    <property type="entry name" value="Prot_inh_Kunz-lg"/>
</dbReference>
<dbReference type="PANTHER" id="PTHR33107:SF77">
    <property type="entry name" value="KUNITZ TYPE TRYPSIN INHIBITOR _ MIRACULIN"/>
    <property type="match status" value="1"/>
</dbReference>
<accession>A0A444YYM7</accession>
<dbReference type="InterPro" id="IPR011065">
    <property type="entry name" value="Kunitz_inhibitor_STI-like_sf"/>
</dbReference>
<dbReference type="PANTHER" id="PTHR33107">
    <property type="entry name" value="KUNITZ TRYPSIN INHIBITOR 2"/>
    <property type="match status" value="1"/>
</dbReference>
<dbReference type="SUPFAM" id="SSF50386">
    <property type="entry name" value="STI-like"/>
    <property type="match status" value="2"/>
</dbReference>
<name>A0A444YYM7_ARAHY</name>
<reference evidence="2 3" key="1">
    <citation type="submission" date="2019-01" db="EMBL/GenBank/DDBJ databases">
        <title>Sequencing of cultivated peanut Arachis hypogaea provides insights into genome evolution and oil improvement.</title>
        <authorList>
            <person name="Chen X."/>
        </authorList>
    </citation>
    <scope>NUCLEOTIDE SEQUENCE [LARGE SCALE GENOMIC DNA]</scope>
    <source>
        <strain evidence="3">cv. Fuhuasheng</strain>
        <tissue evidence="2">Leaves</tissue>
    </source>
</reference>
<dbReference type="AlphaFoldDB" id="A0A444YYM7"/>
<keyword evidence="3" id="KW-1185">Reference proteome</keyword>
<dbReference type="CDD" id="cd23375">
    <property type="entry name" value="beta-trefoil_STI_VvMLP-like"/>
    <property type="match status" value="2"/>
</dbReference>
<dbReference type="GO" id="GO:0004866">
    <property type="term" value="F:endopeptidase inhibitor activity"/>
    <property type="evidence" value="ECO:0007669"/>
    <property type="project" value="InterPro"/>
</dbReference>
<dbReference type="EMBL" id="SDMP01000015">
    <property type="protein sequence ID" value="RYR07047.1"/>
    <property type="molecule type" value="Genomic_DNA"/>
</dbReference>
<keyword evidence="1" id="KW-0732">Signal</keyword>
<gene>
    <name evidence="2" type="ORF">Ahy_B05g074364</name>
</gene>
<sequence>MKITLFALALLIALSSQPPLLGASNNNASPLEVLDTSAKILRADSNYYIVPYWPQPTKCLTSGGLGLTSIGQTCPLDVILVNDRNHGRLPLSFTPINAKKGVIRVDTDLNIKFAARTSCPHHSTAWTLEFVGSKAPQWFVTTGGALGNPGWKTMYNWFKIEEYDGAYKLVHCPSFLPHKHLCQNVGVVVDRNGNKRLALTHVPLKITLQALLSLFALCTKQIFFGGYDDDSPNQVLDTLGNKLREGENYYIIPVQVQATNNKFSIGTMILNCTFNADPVCPTLFLGVVDGIINHGQPLSFSSIKPNKRGFVHVSRDLNIKFSSSWVQTSYCCNKGYSRVWEIGMFDRSTRKWFVTSGGSVGNPSWRSIKKWFKIEKYEKGYKIVYCPSFCEYCKVQCRDIGVYEDQNGNKRLALVDVPYKVQFQKA</sequence>
<evidence type="ECO:0000313" key="2">
    <source>
        <dbReference type="EMBL" id="RYR07047.1"/>
    </source>
</evidence>
<dbReference type="Gene3D" id="2.80.10.50">
    <property type="match status" value="2"/>
</dbReference>
<evidence type="ECO:0000256" key="1">
    <source>
        <dbReference type="SAM" id="SignalP"/>
    </source>
</evidence>
<dbReference type="Proteomes" id="UP000289738">
    <property type="component" value="Chromosome B05"/>
</dbReference>